<organism evidence="2 3">
    <name type="scientific">Deinococcus radiodurans (strain ATCC 13939 / DSM 20539 / JCM 16871 / CCUG 27074 / LMG 4051 / NBRC 15346 / NCIMB 9279 / VKM B-1422 / R1)</name>
    <dbReference type="NCBI Taxonomy" id="243230"/>
    <lineage>
        <taxon>Bacteria</taxon>
        <taxon>Thermotogati</taxon>
        <taxon>Deinococcota</taxon>
        <taxon>Deinococci</taxon>
        <taxon>Deinococcales</taxon>
        <taxon>Deinococcaceae</taxon>
        <taxon>Deinococcus</taxon>
    </lineage>
</organism>
<dbReference type="EMBL" id="AE000513">
    <property type="protein sequence ID" value="AAF10163.1"/>
    <property type="molecule type" value="Genomic_DNA"/>
</dbReference>
<keyword evidence="1" id="KW-0472">Membrane</keyword>
<dbReference type="EnsemblBacteria" id="AAF10163">
    <property type="protein sequence ID" value="AAF10163"/>
    <property type="gene ID" value="DR_0582"/>
</dbReference>
<feature type="transmembrane region" description="Helical" evidence="1">
    <location>
        <begin position="48"/>
        <end position="69"/>
    </location>
</feature>
<dbReference type="PIR" id="C75502">
    <property type="entry name" value="C75502"/>
</dbReference>
<sequence length="243" mass="26476">MRPRIPSFRRLPAGDAVKSDRAFRRRSRLVPGAAPTIPGMTNRKSSGVGTAVLVTVATVGAAAGAALLARRRKGDIKEFVVANVLEKPAGRSSFTDLGQNLERGGTFLTGRAERAADTPENREVLAHIIGIERWGQSRIQVALGQREFVRDEYRGYRPEGGATLGQLRSLLSQTRARTVDLARQLHFNPPDDDFVVEHNGLGPLTAKGWLRYLNQHADLESRKLRGAGGTAVHEEETQQAPAS</sequence>
<protein>
    <submittedName>
        <fullName evidence="2">Uncharacterized protein</fullName>
    </submittedName>
</protein>
<gene>
    <name evidence="2" type="ordered locus">DR_0582</name>
</gene>
<dbReference type="OrthoDB" id="69228at2"/>
<evidence type="ECO:0000313" key="2">
    <source>
        <dbReference type="EMBL" id="AAF10163.1"/>
    </source>
</evidence>
<dbReference type="PaxDb" id="243230-DR_0582"/>
<dbReference type="AlphaFoldDB" id="Q9RWT3"/>
<dbReference type="Proteomes" id="UP000002524">
    <property type="component" value="Chromosome 1"/>
</dbReference>
<name>Q9RWT3_DEIRA</name>
<evidence type="ECO:0000313" key="3">
    <source>
        <dbReference type="Proteomes" id="UP000002524"/>
    </source>
</evidence>
<keyword evidence="3" id="KW-1185">Reference proteome</keyword>
<dbReference type="HOGENOM" id="CLU_099782_0_0_0"/>
<evidence type="ECO:0000256" key="1">
    <source>
        <dbReference type="SAM" id="Phobius"/>
    </source>
</evidence>
<proteinExistence type="predicted"/>
<reference evidence="2 3" key="1">
    <citation type="journal article" date="1999" name="Science">
        <title>Genome sequence of the radioresistant bacterium Deinococcus radiodurans R1.</title>
        <authorList>
            <person name="White O."/>
            <person name="Eisen J.A."/>
            <person name="Heidelberg J.F."/>
            <person name="Hickey E.K."/>
            <person name="Peterson J.D."/>
            <person name="Dodson R.J."/>
            <person name="Haft D.H."/>
            <person name="Gwinn M.L."/>
            <person name="Nelson W.C."/>
            <person name="Richardson D.L."/>
            <person name="Moffat K.S."/>
            <person name="Qin H."/>
            <person name="Jiang L."/>
            <person name="Pamphile W."/>
            <person name="Crosby M."/>
            <person name="Shen M."/>
            <person name="Vamathevan J.J."/>
            <person name="Lam P."/>
            <person name="McDonald L."/>
            <person name="Utterback T."/>
            <person name="Zalewski C."/>
            <person name="Makarova K.S."/>
            <person name="Aravind L."/>
            <person name="Daly M.J."/>
            <person name="Minton K.W."/>
            <person name="Fleischmann R.D."/>
            <person name="Ketchum K.A."/>
            <person name="Nelson K.E."/>
            <person name="Salzberg S."/>
            <person name="Smith H.O."/>
            <person name="Venter J.C."/>
            <person name="Fraser C.M."/>
        </authorList>
    </citation>
    <scope>NUCLEOTIDE SEQUENCE [LARGE SCALE GENOMIC DNA]</scope>
    <source>
        <strain evidence="3">ATCC 13939 / DSM 20539 / JCM 16871 / LMG 4051 / NBRC 15346 / NCIMB 9279 / R1 / VKM B-1422</strain>
    </source>
</reference>
<keyword evidence="1" id="KW-1133">Transmembrane helix</keyword>
<dbReference type="SUPFAM" id="SSF109854">
    <property type="entry name" value="DinB/YfiT-like putative metalloenzymes"/>
    <property type="match status" value="1"/>
</dbReference>
<dbReference type="Gene3D" id="1.20.120.450">
    <property type="entry name" value="dinb family like domain"/>
    <property type="match status" value="1"/>
</dbReference>
<dbReference type="InterPro" id="IPR034660">
    <property type="entry name" value="DinB/YfiT-like"/>
</dbReference>
<accession>Q9RWT3</accession>
<dbReference type="PATRIC" id="fig|243230.17.peg.760"/>
<keyword evidence="1" id="KW-0812">Transmembrane</keyword>
<dbReference type="InParanoid" id="Q9RWT3"/>
<dbReference type="STRING" id="243230.DR_0582"/>
<dbReference type="KEGG" id="dra:DR_0582"/>